<evidence type="ECO:0000256" key="4">
    <source>
        <dbReference type="ARBA" id="ARBA00022989"/>
    </source>
</evidence>
<evidence type="ECO:0000256" key="5">
    <source>
        <dbReference type="ARBA" id="ARBA00023065"/>
    </source>
</evidence>
<feature type="transmembrane region" description="Helical" evidence="8">
    <location>
        <begin position="157"/>
        <end position="178"/>
    </location>
</feature>
<feature type="domain" description="Cation/H+ exchanger transmembrane" evidence="9">
    <location>
        <begin position="37"/>
        <end position="425"/>
    </location>
</feature>
<protein>
    <recommendedName>
        <fullName evidence="9">Cation/H+ exchanger transmembrane domain-containing protein</fullName>
    </recommendedName>
</protein>
<dbReference type="Proteomes" id="UP000014071">
    <property type="component" value="Unassembled WGS sequence"/>
</dbReference>
<proteinExistence type="predicted"/>
<dbReference type="HOGENOM" id="CLU_005126_10_0_1"/>
<comment type="subcellular location">
    <subcellularLocation>
        <location evidence="1">Membrane</location>
        <topology evidence="1">Multi-pass membrane protein</topology>
    </subcellularLocation>
</comment>
<organism evidence="10 11">
    <name type="scientific">Pseudozyma hubeiensis (strain SY62)</name>
    <name type="common">Yeast</name>
    <dbReference type="NCBI Taxonomy" id="1305764"/>
    <lineage>
        <taxon>Eukaryota</taxon>
        <taxon>Fungi</taxon>
        <taxon>Dikarya</taxon>
        <taxon>Basidiomycota</taxon>
        <taxon>Ustilaginomycotina</taxon>
        <taxon>Ustilaginomycetes</taxon>
        <taxon>Ustilaginales</taxon>
        <taxon>Ustilaginaceae</taxon>
        <taxon>Pseudozyma</taxon>
    </lineage>
</organism>
<evidence type="ECO:0000256" key="3">
    <source>
        <dbReference type="ARBA" id="ARBA00022692"/>
    </source>
</evidence>
<dbReference type="GO" id="GO:0015297">
    <property type="term" value="F:antiporter activity"/>
    <property type="evidence" value="ECO:0007669"/>
    <property type="project" value="InterPro"/>
</dbReference>
<feature type="transmembrane region" description="Helical" evidence="8">
    <location>
        <begin position="57"/>
        <end position="75"/>
    </location>
</feature>
<feature type="compositionally biased region" description="Basic and acidic residues" evidence="7">
    <location>
        <begin position="885"/>
        <end position="900"/>
    </location>
</feature>
<dbReference type="Pfam" id="PF00999">
    <property type="entry name" value="Na_H_Exchanger"/>
    <property type="match status" value="1"/>
</dbReference>
<dbReference type="eggNOG" id="KOG1650">
    <property type="taxonomic scope" value="Eukaryota"/>
</dbReference>
<dbReference type="AlphaFoldDB" id="R9P3F5"/>
<reference evidence="11" key="1">
    <citation type="journal article" date="2013" name="Genome Announc.">
        <title>Draft genome sequence of the basidiomycetous yeast-like fungus Pseudozyma hubeiensis SY62, which produces an abundant amount of the biosurfactant mannosylerythritol lipids.</title>
        <authorList>
            <person name="Konishi M."/>
            <person name="Hatada Y."/>
            <person name="Horiuchi J."/>
        </authorList>
    </citation>
    <scope>NUCLEOTIDE SEQUENCE [LARGE SCALE GENOMIC DNA]</scope>
    <source>
        <strain evidence="11">SY62</strain>
    </source>
</reference>
<evidence type="ECO:0000256" key="6">
    <source>
        <dbReference type="ARBA" id="ARBA00023136"/>
    </source>
</evidence>
<dbReference type="InterPro" id="IPR038770">
    <property type="entry name" value="Na+/solute_symporter_sf"/>
</dbReference>
<dbReference type="PANTHER" id="PTHR32468">
    <property type="entry name" value="CATION/H + ANTIPORTER"/>
    <property type="match status" value="1"/>
</dbReference>
<feature type="transmembrane region" description="Helical" evidence="8">
    <location>
        <begin position="344"/>
        <end position="366"/>
    </location>
</feature>
<evidence type="ECO:0000256" key="7">
    <source>
        <dbReference type="SAM" id="MobiDB-lite"/>
    </source>
</evidence>
<dbReference type="RefSeq" id="XP_012189369.1">
    <property type="nucleotide sequence ID" value="XM_012333979.1"/>
</dbReference>
<evidence type="ECO:0000259" key="9">
    <source>
        <dbReference type="Pfam" id="PF00999"/>
    </source>
</evidence>
<keyword evidence="4 8" id="KW-1133">Transmembrane helix</keyword>
<name>R9P3F5_PSEHS</name>
<dbReference type="EMBL" id="DF238797">
    <property type="protein sequence ID" value="GAC95782.1"/>
    <property type="molecule type" value="Genomic_DNA"/>
</dbReference>
<feature type="transmembrane region" description="Helical" evidence="8">
    <location>
        <begin position="87"/>
        <end position="110"/>
    </location>
</feature>
<dbReference type="STRING" id="1305764.R9P3F5"/>
<keyword evidence="3 8" id="KW-0812">Transmembrane</keyword>
<dbReference type="InterPro" id="IPR006153">
    <property type="entry name" value="Cation/H_exchanger_TM"/>
</dbReference>
<feature type="region of interest" description="Disordered" evidence="7">
    <location>
        <begin position="868"/>
        <end position="900"/>
    </location>
</feature>
<evidence type="ECO:0000313" key="10">
    <source>
        <dbReference type="EMBL" id="GAC95782.1"/>
    </source>
</evidence>
<keyword evidence="11" id="KW-1185">Reference proteome</keyword>
<accession>R9P3F5</accession>
<dbReference type="GeneID" id="24108648"/>
<feature type="transmembrane region" description="Helical" evidence="8">
    <location>
        <begin position="313"/>
        <end position="332"/>
    </location>
</feature>
<evidence type="ECO:0000256" key="2">
    <source>
        <dbReference type="ARBA" id="ARBA00022448"/>
    </source>
</evidence>
<dbReference type="Gene3D" id="1.20.1530.20">
    <property type="match status" value="1"/>
</dbReference>
<dbReference type="PANTHER" id="PTHR32468:SF0">
    <property type="entry name" value="K(+)_H(+) ANTIPORTER 1"/>
    <property type="match status" value="1"/>
</dbReference>
<dbReference type="InterPro" id="IPR050794">
    <property type="entry name" value="CPA2_transporter"/>
</dbReference>
<feature type="transmembrane region" description="Helical" evidence="8">
    <location>
        <begin position="222"/>
        <end position="243"/>
    </location>
</feature>
<feature type="transmembrane region" description="Helical" evidence="8">
    <location>
        <begin position="122"/>
        <end position="145"/>
    </location>
</feature>
<feature type="transmembrane region" description="Helical" evidence="8">
    <location>
        <begin position="20"/>
        <end position="45"/>
    </location>
</feature>
<keyword evidence="5" id="KW-0406">Ion transport</keyword>
<feature type="transmembrane region" description="Helical" evidence="8">
    <location>
        <begin position="263"/>
        <end position="281"/>
    </location>
</feature>
<keyword evidence="2" id="KW-0813">Transport</keyword>
<sequence>MPFNYGFLSHSDPLAFDPNNYVLTTNGFGLFLTQVIIIIVLCQILGKLFKLIGQPAVVGELLAGILLGPTALGNIPGFTENIVPTQALGLLKLMATIGLSFFLFLIGLETDTDLMARYWQKVLLITLPGMAIPFGIAVGIARLIWQIETDQTVKFTTFFLFVGTVMAVTSLSVLSRIMAEMNILSTRLGCITIASGVCNDLIGYVLLALGSALGTGGKQIDALYQLLAAAGYIAMLWFVFRPIMNRLIAHSGFDMTTGAEDRVPEHLLVIALCGALVSAFYTDAMGVHPIVGAFSFGVCCPHGNFAVKVTESIEALVMIVLLPLYFVTSGLSTNFKLLDDGTSWGLIFLLLVGIFVSKFGATAASAKLAGMTWRESMCVASLMQSKGIIEIIILNVALQLNVVSPKVFAMLVICFLCTTMSVRPLSRYVYFSSLAQQEAAGEAENEREKQAAGTGGFDKGPMQGRATDCADLPITIAIASPSPAIKTLMYLLNLVGQNPSLSNITRGGMDADNANEAAAGQIAVDLLRMLPIEYTTSSIMQLINYSEERHRDEMMESLKMVQLLCRVPTSAMLAQERKLGHATATTTTPGANSNPGAADSIPADTFIVPRHEMIKTIAQQNARAQHRLGTSDSTLSELGRGMALVAWEAHNSYGRGLSWLGAAAAASGLSFAKTINEEDAAVSFWQANSDAQSLPSQLFRNLRKQCATGVLLDPSMSCRSALPGKEESRPSLRRELERRYGLQRPLGMRRIIVPFFGGSDDRAAVELLRKIVLNAPGSVQGLVITFTSANDADIGQLTSSGADTTLFPSALPTEQNAVEDEQIRSINLQTIHQQEAARVDARFLFHQQDASNAAATVKSIPEEFVASTADRSEAAVPTSSSSQAEDEKPARPSHAHQDLEARTEAGIVFVTLASTSDSSNTPIHTMSSILLPLLDDQQDMILVGRGKWNQRPKEFRQEVDKMHADQLASNASPLPDELREEFRAIGNCLGAVTEGVLLQGLRSCAIVVQAAQQ</sequence>
<feature type="transmembrane region" description="Helical" evidence="8">
    <location>
        <begin position="190"/>
        <end position="210"/>
    </location>
</feature>
<keyword evidence="6 8" id="KW-0472">Membrane</keyword>
<gene>
    <name evidence="10" type="ORF">PHSY_003358</name>
</gene>
<evidence type="ECO:0000313" key="11">
    <source>
        <dbReference type="Proteomes" id="UP000014071"/>
    </source>
</evidence>
<evidence type="ECO:0000256" key="1">
    <source>
        <dbReference type="ARBA" id="ARBA00004141"/>
    </source>
</evidence>
<dbReference type="GO" id="GO:1902600">
    <property type="term" value="P:proton transmembrane transport"/>
    <property type="evidence" value="ECO:0007669"/>
    <property type="project" value="InterPro"/>
</dbReference>
<evidence type="ECO:0000256" key="8">
    <source>
        <dbReference type="SAM" id="Phobius"/>
    </source>
</evidence>
<dbReference type="GO" id="GO:0016020">
    <property type="term" value="C:membrane"/>
    <property type="evidence" value="ECO:0007669"/>
    <property type="project" value="UniProtKB-SubCell"/>
</dbReference>
<dbReference type="OrthoDB" id="2687058at2759"/>